<evidence type="ECO:0000256" key="2">
    <source>
        <dbReference type="ARBA" id="ARBA00011881"/>
    </source>
</evidence>
<dbReference type="Gene3D" id="1.10.238.210">
    <property type="match status" value="1"/>
</dbReference>
<dbReference type="FunFam" id="1.25.40.20:FF:000069">
    <property type="entry name" value="Glutaminase, isoform E"/>
    <property type="match status" value="1"/>
</dbReference>
<proteinExistence type="inferred from homology"/>
<dbReference type="InterPro" id="IPR002110">
    <property type="entry name" value="Ankyrin_rpt"/>
</dbReference>
<dbReference type="PANTHER" id="PTHR12544">
    <property type="entry name" value="GLUTAMINASE"/>
    <property type="match status" value="1"/>
</dbReference>
<evidence type="ECO:0000256" key="1">
    <source>
        <dbReference type="ARBA" id="ARBA00011076"/>
    </source>
</evidence>
<comment type="similarity">
    <text evidence="1">Belongs to the glutaminase family.</text>
</comment>
<dbReference type="PROSITE" id="PS50088">
    <property type="entry name" value="ANK_REPEAT"/>
    <property type="match status" value="1"/>
</dbReference>
<evidence type="ECO:0000259" key="11">
    <source>
        <dbReference type="Pfam" id="PF17959"/>
    </source>
</evidence>
<dbReference type="NCBIfam" id="TIGR03814">
    <property type="entry name" value="Gln_ase"/>
    <property type="match status" value="1"/>
</dbReference>
<evidence type="ECO:0000256" key="3">
    <source>
        <dbReference type="ARBA" id="ARBA00012918"/>
    </source>
</evidence>
<dbReference type="InterPro" id="IPR012338">
    <property type="entry name" value="Beta-lactam/transpept-like"/>
</dbReference>
<keyword evidence="5" id="KW-0378">Hydrolase</keyword>
<evidence type="ECO:0000256" key="6">
    <source>
        <dbReference type="ARBA" id="ARBA00023043"/>
    </source>
</evidence>
<feature type="repeat" description="ANK" evidence="9">
    <location>
        <begin position="539"/>
        <end position="561"/>
    </location>
</feature>
<keyword evidence="6 9" id="KW-0040">ANK repeat</keyword>
<dbReference type="OMA" id="FACPLSG"/>
<evidence type="ECO:0000256" key="9">
    <source>
        <dbReference type="PROSITE-ProRule" id="PRU00023"/>
    </source>
</evidence>
<dbReference type="InterPro" id="IPR041541">
    <property type="entry name" value="Glutaminase_EF-hand"/>
</dbReference>
<dbReference type="SMART" id="SM00248">
    <property type="entry name" value="ANK"/>
    <property type="match status" value="1"/>
</dbReference>
<comment type="catalytic activity">
    <reaction evidence="7">
        <text>L-glutamine + H2O = L-glutamate + NH4(+)</text>
        <dbReference type="Rhea" id="RHEA:15889"/>
        <dbReference type="ChEBI" id="CHEBI:15377"/>
        <dbReference type="ChEBI" id="CHEBI:28938"/>
        <dbReference type="ChEBI" id="CHEBI:29985"/>
        <dbReference type="ChEBI" id="CHEBI:58359"/>
        <dbReference type="EC" id="3.5.1.2"/>
    </reaction>
</comment>
<feature type="compositionally biased region" description="Polar residues" evidence="10">
    <location>
        <begin position="634"/>
        <end position="647"/>
    </location>
</feature>
<dbReference type="FunFam" id="1.10.238.210:FF:000002">
    <property type="entry name" value="Blast:Glutaminase kidney isoform, mitochondrial"/>
    <property type="match status" value="1"/>
</dbReference>
<evidence type="ECO:0000313" key="12">
    <source>
        <dbReference type="EMBL" id="SSX00132.1"/>
    </source>
</evidence>
<dbReference type="Pfam" id="PF04960">
    <property type="entry name" value="Glutaminase"/>
    <property type="match status" value="1"/>
</dbReference>
<dbReference type="GO" id="GO:0006537">
    <property type="term" value="P:glutamate biosynthetic process"/>
    <property type="evidence" value="ECO:0007669"/>
    <property type="project" value="TreeGrafter"/>
</dbReference>
<dbReference type="SUPFAM" id="SSF56601">
    <property type="entry name" value="beta-lactamase/transpeptidase-like"/>
    <property type="match status" value="1"/>
</dbReference>
<protein>
    <recommendedName>
        <fullName evidence="3">glutaminase</fullName>
        <ecNumber evidence="3">3.5.1.2</ecNumber>
    </recommendedName>
    <alternativeName>
        <fullName evidence="8">L-glutamine amidohydrolase</fullName>
    </alternativeName>
</protein>
<feature type="region of interest" description="Disordered" evidence="10">
    <location>
        <begin position="602"/>
        <end position="647"/>
    </location>
</feature>
<dbReference type="Pfam" id="PF12796">
    <property type="entry name" value="Ank_2"/>
    <property type="match status" value="1"/>
</dbReference>
<feature type="domain" description="Glutaminase EF-hand" evidence="11">
    <location>
        <begin position="83"/>
        <end position="172"/>
    </location>
</feature>
<evidence type="ECO:0000256" key="4">
    <source>
        <dbReference type="ARBA" id="ARBA00022737"/>
    </source>
</evidence>
<dbReference type="InterPro" id="IPR036770">
    <property type="entry name" value="Ankyrin_rpt-contain_sf"/>
</dbReference>
<dbReference type="InterPro" id="IPR015868">
    <property type="entry name" value="Glutaminase"/>
</dbReference>
<dbReference type="PANTHER" id="PTHR12544:SF29">
    <property type="entry name" value="GLUTAMINASE"/>
    <property type="match status" value="1"/>
</dbReference>
<dbReference type="EC" id="3.5.1.2" evidence="3"/>
<dbReference type="PROSITE" id="PS50297">
    <property type="entry name" value="ANK_REP_REGION"/>
    <property type="match status" value="1"/>
</dbReference>
<keyword evidence="4" id="KW-0677">Repeat</keyword>
<feature type="region of interest" description="Disordered" evidence="10">
    <location>
        <begin position="1"/>
        <end position="42"/>
    </location>
</feature>
<dbReference type="GO" id="GO:0004359">
    <property type="term" value="F:glutaminase activity"/>
    <property type="evidence" value="ECO:0007669"/>
    <property type="project" value="UniProtKB-EC"/>
</dbReference>
<dbReference type="FunFam" id="3.40.710.10:FF:000008">
    <property type="entry name" value="Glutaminase, isoform E"/>
    <property type="match status" value="1"/>
</dbReference>
<evidence type="ECO:0000256" key="7">
    <source>
        <dbReference type="ARBA" id="ARBA00049534"/>
    </source>
</evidence>
<dbReference type="Gene3D" id="3.40.710.10">
    <property type="entry name" value="DD-peptidase/beta-lactamase superfamily"/>
    <property type="match status" value="1"/>
</dbReference>
<dbReference type="EMBL" id="UFQS01000126">
    <property type="protein sequence ID" value="SSX00132.1"/>
    <property type="molecule type" value="Genomic_DNA"/>
</dbReference>
<dbReference type="VEuPathDB" id="VectorBase:CSON001693"/>
<sequence>MGIEIIEKMPENNVKDEKNEPEKSEKEHQGEKEPVKPFRRESSIEKAAKATLDMKLNDGQKHVFVQLLSRFLSQRDGEQRSAEDLLFDMFKNEDTNLVSVGKFLAALRTCGIRRNDPRVAELMDNLRKVHKTRDAEGGSPETQYLNRETFKSVIQPNIVLIARAFRHQLVIPDFLGFTKDIEELFWKCKSNTDGKVASYIPQLARVNPDYWGLSLCTVDGQRFSIGDSNVPFTLQSCSKPLTYAIALEQLGADLVHQYIGQEPSGRNFNELVLDYNKKPHNPMINAGSILTCSLLKTLVHQEMGLAEKFDYTQNYFRRMAGGAPLGFNNAVFLSEREAADRNYALGFYMREHKCFPEKANLRECMDFYFQVCSMEATCESMSVIAATLANGGVCPVTEEKVLRPEVVRDVLSLMHSCGMYDYSGQFAFKVGLPAKSGVCGGIILVIPNVMGIFCWSPPLDPIGNTVRGVQFCEELVKVFNFHRYDNLKHATNKKDPRRHRYETKGLSIVNLLFSAASGDVTALRRHKLSGMDVTMADYDGRTALHLASAEGNLDCVQFLLEQCSVPHSPRDRWGNTPLDEAETFGHQDVVDYINNWIKKDAERQAEAENKENTEKADDFIGDKKEAAGYDRSIKSSPPLTGSDDTLT</sequence>
<accession>A0A336LR31</accession>
<dbReference type="EMBL" id="UFQT01000126">
    <property type="protein sequence ID" value="SSX20512.1"/>
    <property type="molecule type" value="Genomic_DNA"/>
</dbReference>
<dbReference type="Gene3D" id="1.25.40.20">
    <property type="entry name" value="Ankyrin repeat-containing domain"/>
    <property type="match status" value="1"/>
</dbReference>
<organism evidence="13">
    <name type="scientific">Culicoides sonorensis</name>
    <name type="common">Biting midge</name>
    <dbReference type="NCBI Taxonomy" id="179676"/>
    <lineage>
        <taxon>Eukaryota</taxon>
        <taxon>Metazoa</taxon>
        <taxon>Ecdysozoa</taxon>
        <taxon>Arthropoda</taxon>
        <taxon>Hexapoda</taxon>
        <taxon>Insecta</taxon>
        <taxon>Pterygota</taxon>
        <taxon>Neoptera</taxon>
        <taxon>Endopterygota</taxon>
        <taxon>Diptera</taxon>
        <taxon>Nematocera</taxon>
        <taxon>Chironomoidea</taxon>
        <taxon>Ceratopogonidae</taxon>
        <taxon>Ceratopogoninae</taxon>
        <taxon>Culicoides</taxon>
        <taxon>Monoculicoides</taxon>
    </lineage>
</organism>
<dbReference type="SUPFAM" id="SSF48403">
    <property type="entry name" value="Ankyrin repeat"/>
    <property type="match status" value="1"/>
</dbReference>
<evidence type="ECO:0000256" key="8">
    <source>
        <dbReference type="ARBA" id="ARBA00077251"/>
    </source>
</evidence>
<comment type="subunit">
    <text evidence="2">Homotetramer.</text>
</comment>
<dbReference type="HAMAP" id="MF_00313">
    <property type="entry name" value="Glutaminase"/>
    <property type="match status" value="1"/>
</dbReference>
<dbReference type="GO" id="GO:0006543">
    <property type="term" value="P:L-glutamine catabolic process"/>
    <property type="evidence" value="ECO:0007669"/>
    <property type="project" value="TreeGrafter"/>
</dbReference>
<evidence type="ECO:0000313" key="13">
    <source>
        <dbReference type="EMBL" id="SSX20512.1"/>
    </source>
</evidence>
<evidence type="ECO:0000256" key="5">
    <source>
        <dbReference type="ARBA" id="ARBA00022801"/>
    </source>
</evidence>
<evidence type="ECO:0000256" key="10">
    <source>
        <dbReference type="SAM" id="MobiDB-lite"/>
    </source>
</evidence>
<reference evidence="12" key="1">
    <citation type="submission" date="2018-04" db="EMBL/GenBank/DDBJ databases">
        <authorList>
            <person name="Go L.Y."/>
            <person name="Mitchell J.A."/>
        </authorList>
    </citation>
    <scope>NUCLEOTIDE SEQUENCE</scope>
    <source>
        <tissue evidence="12">Whole organism</tissue>
    </source>
</reference>
<dbReference type="Pfam" id="PF17959">
    <property type="entry name" value="EF-hand_14"/>
    <property type="match status" value="1"/>
</dbReference>
<feature type="compositionally biased region" description="Basic and acidic residues" evidence="10">
    <location>
        <begin position="602"/>
        <end position="633"/>
    </location>
</feature>
<dbReference type="AlphaFoldDB" id="A0A336LR31"/>
<gene>
    <name evidence="13" type="primary">CSON001693</name>
</gene>
<reference evidence="13" key="2">
    <citation type="submission" date="2018-07" db="EMBL/GenBank/DDBJ databases">
        <authorList>
            <person name="Quirk P.G."/>
            <person name="Krulwich T.A."/>
        </authorList>
    </citation>
    <scope>NUCLEOTIDE SEQUENCE</scope>
</reference>
<name>A0A336LR31_CULSO</name>